<dbReference type="GO" id="GO:0004806">
    <property type="term" value="F:triacylglycerol lipase activity"/>
    <property type="evidence" value="ECO:0007669"/>
    <property type="project" value="TreeGrafter"/>
</dbReference>
<feature type="region of interest" description="Disordered" evidence="1">
    <location>
        <begin position="1"/>
        <end position="62"/>
    </location>
</feature>
<dbReference type="Proteomes" id="UP000288547">
    <property type="component" value="Unassembled WGS sequence"/>
</dbReference>
<dbReference type="InterPro" id="IPR050471">
    <property type="entry name" value="AB_hydrolase"/>
</dbReference>
<dbReference type="OrthoDB" id="3211023at2"/>
<gene>
    <name evidence="3" type="ORF">ELQ90_03490</name>
</gene>
<dbReference type="Pfam" id="PF00561">
    <property type="entry name" value="Abhydrolase_1"/>
    <property type="match status" value="1"/>
</dbReference>
<evidence type="ECO:0000259" key="2">
    <source>
        <dbReference type="Pfam" id="PF00561"/>
    </source>
</evidence>
<name>A0A3S4DJQ6_9MICO</name>
<comment type="caution">
    <text evidence="3">The sequence shown here is derived from an EMBL/GenBank/DDBJ whole genome shotgun (WGS) entry which is preliminary data.</text>
</comment>
<dbReference type="Gene3D" id="3.40.50.1820">
    <property type="entry name" value="alpha/beta hydrolase"/>
    <property type="match status" value="1"/>
</dbReference>
<accession>A0A3S4DJQ6</accession>
<dbReference type="AlphaFoldDB" id="A0A3S4DJQ6"/>
<dbReference type="PANTHER" id="PTHR43433">
    <property type="entry name" value="HYDROLASE, ALPHA/BETA FOLD FAMILY PROTEIN"/>
    <property type="match status" value="1"/>
</dbReference>
<dbReference type="InterPro" id="IPR000073">
    <property type="entry name" value="AB_hydrolase_1"/>
</dbReference>
<dbReference type="GO" id="GO:0046503">
    <property type="term" value="P:glycerolipid catabolic process"/>
    <property type="evidence" value="ECO:0007669"/>
    <property type="project" value="TreeGrafter"/>
</dbReference>
<evidence type="ECO:0000313" key="3">
    <source>
        <dbReference type="EMBL" id="RWZ53006.1"/>
    </source>
</evidence>
<proteinExistence type="predicted"/>
<evidence type="ECO:0000313" key="4">
    <source>
        <dbReference type="Proteomes" id="UP000288547"/>
    </source>
</evidence>
<dbReference type="EMBL" id="RZNB01000001">
    <property type="protein sequence ID" value="RWZ53006.1"/>
    <property type="molecule type" value="Genomic_DNA"/>
</dbReference>
<reference evidence="3 4" key="1">
    <citation type="submission" date="2018-12" db="EMBL/GenBank/DDBJ databases">
        <authorList>
            <person name="Li F."/>
        </authorList>
    </citation>
    <scope>NUCLEOTIDE SEQUENCE [LARGE SCALE GENOMIC DNA]</scope>
    <source>
        <strain evidence="3 4">11W25H-1</strain>
    </source>
</reference>
<dbReference type="InterPro" id="IPR029058">
    <property type="entry name" value="AB_hydrolase_fold"/>
</dbReference>
<keyword evidence="3" id="KW-0378">Hydrolase</keyword>
<sequence length="333" mass="34878">MTEDMSALPDSPASPCDPSLPGLSQIGDDSAENRRSATTQGERSGDSPCGTPIPHFGGLPMRPGSEAVALELPVGRLTALRAHPTGAARGVVLWVPGFTGSKEDAHEILPRLADTGWDAWSYSQRGQADSAQPVDDDYSLDALAGDAVAVARLVGGGAPVHLIGHSLGGVVARAAVVSDPSAFTSVTLLCSGPKGWPGRHDATTETVAQAGSIGLWERDNPEKVDATDEEIGAFEAFFRHRAAATADQNLLQGASILRSEDDTTDALRETAVPVLVAHGEHDDKWPIDWQRDMAERLGARYVVIPGGAHSPQAEAPEATLEALDSFFSSLAVN</sequence>
<organism evidence="3 4">
    <name type="scientific">Labedella phragmitis</name>
    <dbReference type="NCBI Taxonomy" id="2498849"/>
    <lineage>
        <taxon>Bacteria</taxon>
        <taxon>Bacillati</taxon>
        <taxon>Actinomycetota</taxon>
        <taxon>Actinomycetes</taxon>
        <taxon>Micrococcales</taxon>
        <taxon>Microbacteriaceae</taxon>
        <taxon>Labedella</taxon>
    </lineage>
</organism>
<dbReference type="PANTHER" id="PTHR43433:SF5">
    <property type="entry name" value="AB HYDROLASE-1 DOMAIN-CONTAINING PROTEIN"/>
    <property type="match status" value="1"/>
</dbReference>
<protein>
    <submittedName>
        <fullName evidence="3">Alpha/beta hydrolase</fullName>
    </submittedName>
</protein>
<feature type="domain" description="AB hydrolase-1" evidence="2">
    <location>
        <begin position="91"/>
        <end position="316"/>
    </location>
</feature>
<dbReference type="SUPFAM" id="SSF53474">
    <property type="entry name" value="alpha/beta-Hydrolases"/>
    <property type="match status" value="1"/>
</dbReference>
<evidence type="ECO:0000256" key="1">
    <source>
        <dbReference type="SAM" id="MobiDB-lite"/>
    </source>
</evidence>
<keyword evidence="4" id="KW-1185">Reference proteome</keyword>